<evidence type="ECO:0000313" key="5">
    <source>
        <dbReference type="WormBase" id="CBG19857"/>
    </source>
</evidence>
<dbReference type="EMBL" id="HE601481">
    <property type="protein sequence ID" value="CAP37033.2"/>
    <property type="molecule type" value="Genomic_DNA"/>
</dbReference>
<evidence type="ECO:0000313" key="4">
    <source>
        <dbReference type="Proteomes" id="UP000008549"/>
    </source>
</evidence>
<dbReference type="Proteomes" id="UP000008549">
    <property type="component" value="Unassembled WGS sequence"/>
</dbReference>
<dbReference type="InParanoid" id="A8XWL4"/>
<evidence type="ECO:0000256" key="2">
    <source>
        <dbReference type="SAM" id="MobiDB-lite"/>
    </source>
</evidence>
<dbReference type="HOGENOM" id="CLU_115088_0_0_1"/>
<gene>
    <name evidence="3 5" type="ORF">CBG19857</name>
    <name evidence="3" type="ORF">CBG_19857</name>
</gene>
<dbReference type="eggNOG" id="ENOG502TJP8">
    <property type="taxonomic scope" value="Eukaryota"/>
</dbReference>
<organism evidence="3 4">
    <name type="scientific">Caenorhabditis briggsae</name>
    <dbReference type="NCBI Taxonomy" id="6238"/>
    <lineage>
        <taxon>Eukaryota</taxon>
        <taxon>Metazoa</taxon>
        <taxon>Ecdysozoa</taxon>
        <taxon>Nematoda</taxon>
        <taxon>Chromadorea</taxon>
        <taxon>Rhabditida</taxon>
        <taxon>Rhabditina</taxon>
        <taxon>Rhabditomorpha</taxon>
        <taxon>Rhabditoidea</taxon>
        <taxon>Rhabditidae</taxon>
        <taxon>Peloderinae</taxon>
        <taxon>Caenorhabditis</taxon>
    </lineage>
</organism>
<sequence length="207" mass="23324">MTNIHTLNDLKKGSGASKTGVGRKIANSGNGTETLTITHEDLKNAGLRQCIEILGGMDEIVAVMQAITEYVRFPDGIDSTISLEILQEMIDVYNRASSMQKGAAKSKELIKLINLYKEFLKESRADYRNHNWVINSQLTICKKENETVKNENDKLKKKLREAGKPVDVDKNNEVLKLALDQANKETAELALQYKKRKVRTTAKDLFR</sequence>
<feature type="coiled-coil region" evidence="1">
    <location>
        <begin position="138"/>
        <end position="192"/>
    </location>
</feature>
<dbReference type="CTD" id="8575821"/>
<dbReference type="GeneID" id="8575821"/>
<reference evidence="3 4" key="2">
    <citation type="journal article" date="2011" name="PLoS Genet.">
        <title>Caenorhabditis briggsae recombinant inbred line genotypes reveal inter-strain incompatibility and the evolution of recombination.</title>
        <authorList>
            <person name="Ross J.A."/>
            <person name="Koboldt D.C."/>
            <person name="Staisch J.E."/>
            <person name="Chamberlin H.M."/>
            <person name="Gupta B.P."/>
            <person name="Miller R.D."/>
            <person name="Baird S.E."/>
            <person name="Haag E.S."/>
        </authorList>
    </citation>
    <scope>NUCLEOTIDE SEQUENCE [LARGE SCALE GENOMIC DNA]</scope>
    <source>
        <strain evidence="3 4">AF16</strain>
    </source>
</reference>
<keyword evidence="4" id="KW-1185">Reference proteome</keyword>
<protein>
    <submittedName>
        <fullName evidence="3">Protein CBG19857</fullName>
    </submittedName>
</protein>
<accession>A8XWL4</accession>
<reference evidence="3 4" key="1">
    <citation type="journal article" date="2003" name="PLoS Biol.">
        <title>The genome sequence of Caenorhabditis briggsae: a platform for comparative genomics.</title>
        <authorList>
            <person name="Stein L.D."/>
            <person name="Bao Z."/>
            <person name="Blasiar D."/>
            <person name="Blumenthal T."/>
            <person name="Brent M.R."/>
            <person name="Chen N."/>
            <person name="Chinwalla A."/>
            <person name="Clarke L."/>
            <person name="Clee C."/>
            <person name="Coghlan A."/>
            <person name="Coulson A."/>
            <person name="D'Eustachio P."/>
            <person name="Fitch D.H."/>
            <person name="Fulton L.A."/>
            <person name="Fulton R.E."/>
            <person name="Griffiths-Jones S."/>
            <person name="Harris T.W."/>
            <person name="Hillier L.W."/>
            <person name="Kamath R."/>
            <person name="Kuwabara P.E."/>
            <person name="Mardis E.R."/>
            <person name="Marra M.A."/>
            <person name="Miner T.L."/>
            <person name="Minx P."/>
            <person name="Mullikin J.C."/>
            <person name="Plumb R.W."/>
            <person name="Rogers J."/>
            <person name="Schein J.E."/>
            <person name="Sohrmann M."/>
            <person name="Spieth J."/>
            <person name="Stajich J.E."/>
            <person name="Wei C."/>
            <person name="Willey D."/>
            <person name="Wilson R.K."/>
            <person name="Durbin R."/>
            <person name="Waterston R.H."/>
        </authorList>
    </citation>
    <scope>NUCLEOTIDE SEQUENCE [LARGE SCALE GENOMIC DNA]</scope>
    <source>
        <strain evidence="3 4">AF16</strain>
    </source>
</reference>
<keyword evidence="1" id="KW-0175">Coiled coil</keyword>
<dbReference type="AlphaFoldDB" id="A8XWL4"/>
<dbReference type="RefSeq" id="XP_002633825.2">
    <property type="nucleotide sequence ID" value="XM_002633779.2"/>
</dbReference>
<proteinExistence type="predicted"/>
<evidence type="ECO:0000313" key="3">
    <source>
        <dbReference type="EMBL" id="CAP37033.2"/>
    </source>
</evidence>
<dbReference type="KEGG" id="cbr:CBG_19857"/>
<dbReference type="WormBase" id="CBG19857">
    <property type="protein sequence ID" value="CBP28886"/>
    <property type="gene ID" value="WBGene00039004"/>
</dbReference>
<evidence type="ECO:0000256" key="1">
    <source>
        <dbReference type="SAM" id="Coils"/>
    </source>
</evidence>
<dbReference type="OMA" id="QLTICKK"/>
<name>A8XWL4_CAEBR</name>
<feature type="region of interest" description="Disordered" evidence="2">
    <location>
        <begin position="1"/>
        <end position="27"/>
    </location>
</feature>